<protein>
    <submittedName>
        <fullName evidence="1">Uncharacterized protein</fullName>
    </submittedName>
</protein>
<name>A0A0A8YDN2_ARUDO</name>
<sequence>MQAFENFIRAAKSGGGENLKGNMAELAHIGVQPSTSLVPVFPMAIAQPEQPVKARAALAFLLSERGNFFREFILDEIVKAIDAISREQLIQIAASFGIGNATPVFSMVPVRARALLPTITEEDRVILNNVEKVVKFLTSGTATPTMNGDVNMVSVVQELLPVLPGISSKILPDVLSRLSSRVFARLIREAFL</sequence>
<reference evidence="1" key="2">
    <citation type="journal article" date="2015" name="Data Brief">
        <title>Shoot transcriptome of the giant reed, Arundo donax.</title>
        <authorList>
            <person name="Barrero R.A."/>
            <person name="Guerrero F.D."/>
            <person name="Moolhuijzen P."/>
            <person name="Goolsby J.A."/>
            <person name="Tidwell J."/>
            <person name="Bellgard S.E."/>
            <person name="Bellgard M.I."/>
        </authorList>
    </citation>
    <scope>NUCLEOTIDE SEQUENCE</scope>
    <source>
        <tissue evidence="1">Shoot tissue taken approximately 20 cm above the soil surface</tissue>
    </source>
</reference>
<organism evidence="1">
    <name type="scientific">Arundo donax</name>
    <name type="common">Giant reed</name>
    <name type="synonym">Donax arundinaceus</name>
    <dbReference type="NCBI Taxonomy" id="35708"/>
    <lineage>
        <taxon>Eukaryota</taxon>
        <taxon>Viridiplantae</taxon>
        <taxon>Streptophyta</taxon>
        <taxon>Embryophyta</taxon>
        <taxon>Tracheophyta</taxon>
        <taxon>Spermatophyta</taxon>
        <taxon>Magnoliopsida</taxon>
        <taxon>Liliopsida</taxon>
        <taxon>Poales</taxon>
        <taxon>Poaceae</taxon>
        <taxon>PACMAD clade</taxon>
        <taxon>Arundinoideae</taxon>
        <taxon>Arundineae</taxon>
        <taxon>Arundo</taxon>
    </lineage>
</organism>
<dbReference type="AlphaFoldDB" id="A0A0A8YDN2"/>
<dbReference type="EMBL" id="GBRH01273741">
    <property type="protein sequence ID" value="JAD24154.1"/>
    <property type="molecule type" value="Transcribed_RNA"/>
</dbReference>
<accession>A0A0A8YDN2</accession>
<proteinExistence type="predicted"/>
<reference evidence="1" key="1">
    <citation type="submission" date="2014-09" db="EMBL/GenBank/DDBJ databases">
        <authorList>
            <person name="Magalhaes I.L.F."/>
            <person name="Oliveira U."/>
            <person name="Santos F.R."/>
            <person name="Vidigal T.H.D.A."/>
            <person name="Brescovit A.D."/>
            <person name="Santos A.J."/>
        </authorList>
    </citation>
    <scope>NUCLEOTIDE SEQUENCE</scope>
    <source>
        <tissue evidence="1">Shoot tissue taken approximately 20 cm above the soil surface</tissue>
    </source>
</reference>
<evidence type="ECO:0000313" key="1">
    <source>
        <dbReference type="EMBL" id="JAD24154.1"/>
    </source>
</evidence>